<feature type="domain" description="Glycosyltransferase subfamily 4-like N-terminal" evidence="1">
    <location>
        <begin position="12"/>
        <end position="172"/>
    </location>
</feature>
<dbReference type="Pfam" id="PF13692">
    <property type="entry name" value="Glyco_trans_1_4"/>
    <property type="match status" value="1"/>
</dbReference>
<keyword evidence="2" id="KW-0328">Glycosyltransferase</keyword>
<sequence length="375" mass="41630">MDICLLINEVAPGGAPTVVLDIVRQTDDPDVSYTVCIIEGERTLVPELREAGATVVDFDASFKFDPRALWRMARFFRRNDFDIVHAHLPYAQFLGRVLGGLGGTESIVSTQHNVPENYHPITRTLERLTRSLDTRTIAVSEGVERAFTGQSARYEPGQHRQWCTIYNGIDAEVFANAVHRAKTEAVRERWGIEDAIVFLNVSRYVDAKAQLDLIAAMESLGERRTDVHLLLVGWGEREPALRAAVEQRGLGNLVTVTGKVPTVHEYYALGDVFVSSSVFEGLPIAHLEAMAAGLPVVATEIAGVTEVVRDGVNGRLVPPKQPEELASAMAESCDNERREPWGTASSRLVREQFSIEQTVEDHLSLYLELANERRK</sequence>
<evidence type="ECO:0000313" key="2">
    <source>
        <dbReference type="EMBL" id="MDS0282275.1"/>
    </source>
</evidence>
<evidence type="ECO:0000313" key="3">
    <source>
        <dbReference type="Proteomes" id="UP001268864"/>
    </source>
</evidence>
<keyword evidence="2" id="KW-0808">Transferase</keyword>
<organism evidence="2 3">
    <name type="scientific">Haloarcula onubensis</name>
    <dbReference type="NCBI Taxonomy" id="2950539"/>
    <lineage>
        <taxon>Archaea</taxon>
        <taxon>Methanobacteriati</taxon>
        <taxon>Methanobacteriota</taxon>
        <taxon>Stenosarchaea group</taxon>
        <taxon>Halobacteria</taxon>
        <taxon>Halobacteriales</taxon>
        <taxon>Haloarculaceae</taxon>
        <taxon>Haloarcula</taxon>
    </lineage>
</organism>
<evidence type="ECO:0000259" key="1">
    <source>
        <dbReference type="Pfam" id="PF13439"/>
    </source>
</evidence>
<keyword evidence="3" id="KW-1185">Reference proteome</keyword>
<dbReference type="Gene3D" id="3.40.50.2000">
    <property type="entry name" value="Glycogen Phosphorylase B"/>
    <property type="match status" value="2"/>
</dbReference>
<dbReference type="GO" id="GO:0016757">
    <property type="term" value="F:glycosyltransferase activity"/>
    <property type="evidence" value="ECO:0007669"/>
    <property type="project" value="UniProtKB-KW"/>
</dbReference>
<dbReference type="PANTHER" id="PTHR12526:SF630">
    <property type="entry name" value="GLYCOSYLTRANSFERASE"/>
    <property type="match status" value="1"/>
</dbReference>
<protein>
    <submittedName>
        <fullName evidence="2">Glycosyltransferase</fullName>
        <ecNumber evidence="2">2.4.-.-</ecNumber>
    </submittedName>
</protein>
<accession>A0ABU2FNE5</accession>
<reference evidence="2 3" key="1">
    <citation type="submission" date="2022-06" db="EMBL/GenBank/DDBJ databases">
        <title>Halomicroarcula sp. a new haloarchaeum isolate from saline soil.</title>
        <authorList>
            <person name="Strakova D."/>
            <person name="Galisteo C."/>
            <person name="Sanchez-Porro C."/>
            <person name="Ventosa A."/>
        </authorList>
    </citation>
    <scope>NUCLEOTIDE SEQUENCE [LARGE SCALE GENOMIC DNA]</scope>
    <source>
        <strain evidence="2 3">S3CR25-11</strain>
    </source>
</reference>
<comment type="caution">
    <text evidence="2">The sequence shown here is derived from an EMBL/GenBank/DDBJ whole genome shotgun (WGS) entry which is preliminary data.</text>
</comment>
<dbReference type="InterPro" id="IPR028098">
    <property type="entry name" value="Glyco_trans_4-like_N"/>
</dbReference>
<dbReference type="Pfam" id="PF13439">
    <property type="entry name" value="Glyco_transf_4"/>
    <property type="match status" value="1"/>
</dbReference>
<name>A0ABU2FNE5_9EURY</name>
<dbReference type="SUPFAM" id="SSF53756">
    <property type="entry name" value="UDP-Glycosyltransferase/glycogen phosphorylase"/>
    <property type="match status" value="1"/>
</dbReference>
<dbReference type="EC" id="2.4.-.-" evidence="2"/>
<dbReference type="RefSeq" id="WP_310900104.1">
    <property type="nucleotide sequence ID" value="NZ_JAMQOS010000002.1"/>
</dbReference>
<dbReference type="EMBL" id="JAMQOS010000002">
    <property type="protein sequence ID" value="MDS0282275.1"/>
    <property type="molecule type" value="Genomic_DNA"/>
</dbReference>
<proteinExistence type="predicted"/>
<dbReference type="PANTHER" id="PTHR12526">
    <property type="entry name" value="GLYCOSYLTRANSFERASE"/>
    <property type="match status" value="1"/>
</dbReference>
<dbReference type="Proteomes" id="UP001268864">
    <property type="component" value="Unassembled WGS sequence"/>
</dbReference>
<gene>
    <name evidence="2" type="ORF">NDI86_09065</name>
</gene>